<dbReference type="InterPro" id="IPR001283">
    <property type="entry name" value="CRISP-related"/>
</dbReference>
<dbReference type="Pfam" id="PF00188">
    <property type="entry name" value="CAP"/>
    <property type="match status" value="1"/>
</dbReference>
<dbReference type="PANTHER" id="PTHR10334">
    <property type="entry name" value="CYSTEINE-RICH SECRETORY PROTEIN-RELATED"/>
    <property type="match status" value="1"/>
</dbReference>
<dbReference type="SUPFAM" id="SSF55797">
    <property type="entry name" value="PR-1-like"/>
    <property type="match status" value="1"/>
</dbReference>
<feature type="region of interest" description="Disordered" evidence="1">
    <location>
        <begin position="472"/>
        <end position="561"/>
    </location>
</feature>
<keyword evidence="2" id="KW-0732">Signal</keyword>
<feature type="compositionally biased region" description="Basic and acidic residues" evidence="1">
    <location>
        <begin position="331"/>
        <end position="340"/>
    </location>
</feature>
<feature type="chain" id="PRO_5012850170" evidence="2">
    <location>
        <begin position="20"/>
        <end position="561"/>
    </location>
</feature>
<protein>
    <submittedName>
        <fullName evidence="4">Golgi-associated plant pathogenesis-related protein 1</fullName>
    </submittedName>
</protein>
<sequence length="561" mass="59672">MLFLRILCISVAFIRSGLSDPYGYGSDEYAAAKQAALDRHNMYRSWHGMPPMTMNEELSDSAEEWASILASGQQTGHSPKEWRNRTGEPLGENLYHYWSTEPGLHPDIMEHFLAAVDGWYYELCDGVKYPRFDSNGDWNLNHNTQVLWRDSVEVGMGFATQASGGKTMVEVAAHYLPTGNWVSEGGDNLGPPICHTEQQICSAYAAEEPLEGYCGGNALVPIHKPEPGQGSQEREGTRQHISTPDEPPVEDEASAEETLAPQEQGSMQMFGNPFMMNGGLFDSMLGSMNDRMKGYKQPETTGGDINAYREGEDSDQHEKGEETSDPNAGNDESKENHGDAADESNGGSKPASEEESGTQGGTPNYGMQNGMMPNGMASNGMVPNGMALNGMAPNGMAPNGMVPNGMVPNGTMPNGMAPNGMMPNGVAPYGMMPNGMVPNGMAPNGMMPNGIMPNGMPLNGMMPYGSNNPVGGAGYSPSSGPKPASSEEESSTSKYDSPNGIIPFPNINPAAGPVYGPVGGSKPASSEEESTTPSGMSNYPMSSGMAPFGGMMPFGSMQRNE</sequence>
<feature type="domain" description="SCP" evidence="3">
    <location>
        <begin position="31"/>
        <end position="183"/>
    </location>
</feature>
<dbReference type="SMART" id="SM00198">
    <property type="entry name" value="SCP"/>
    <property type="match status" value="1"/>
</dbReference>
<reference evidence="4 5" key="1">
    <citation type="submission" date="2015-12" db="EMBL/GenBank/DDBJ databases">
        <title>The genome of Folsomia candida.</title>
        <authorList>
            <person name="Faddeeva A."/>
            <person name="Derks M.F."/>
            <person name="Anvar Y."/>
            <person name="Smit S."/>
            <person name="Van Straalen N."/>
            <person name="Roelofs D."/>
        </authorList>
    </citation>
    <scope>NUCLEOTIDE SEQUENCE [LARGE SCALE GENOMIC DNA]</scope>
    <source>
        <strain evidence="4 5">VU population</strain>
        <tissue evidence="4">Whole body</tissue>
    </source>
</reference>
<proteinExistence type="predicted"/>
<evidence type="ECO:0000313" key="4">
    <source>
        <dbReference type="EMBL" id="OXA48127.1"/>
    </source>
</evidence>
<feature type="signal peptide" evidence="2">
    <location>
        <begin position="1"/>
        <end position="19"/>
    </location>
</feature>
<feature type="region of interest" description="Disordered" evidence="1">
    <location>
        <begin position="221"/>
        <end position="259"/>
    </location>
</feature>
<name>A0A226DTU7_FOLCA</name>
<organism evidence="4 5">
    <name type="scientific">Folsomia candida</name>
    <name type="common">Springtail</name>
    <dbReference type="NCBI Taxonomy" id="158441"/>
    <lineage>
        <taxon>Eukaryota</taxon>
        <taxon>Metazoa</taxon>
        <taxon>Ecdysozoa</taxon>
        <taxon>Arthropoda</taxon>
        <taxon>Hexapoda</taxon>
        <taxon>Collembola</taxon>
        <taxon>Entomobryomorpha</taxon>
        <taxon>Isotomoidea</taxon>
        <taxon>Isotomidae</taxon>
        <taxon>Proisotominae</taxon>
        <taxon>Folsomia</taxon>
    </lineage>
</organism>
<feature type="compositionally biased region" description="Low complexity" evidence="1">
    <location>
        <begin position="498"/>
        <end position="516"/>
    </location>
</feature>
<feature type="compositionally biased region" description="Low complexity" evidence="1">
    <location>
        <begin position="540"/>
        <end position="561"/>
    </location>
</feature>
<dbReference type="EMBL" id="LNIX01000012">
    <property type="protein sequence ID" value="OXA48127.1"/>
    <property type="molecule type" value="Genomic_DNA"/>
</dbReference>
<keyword evidence="5" id="KW-1185">Reference proteome</keyword>
<dbReference type="InterPro" id="IPR035940">
    <property type="entry name" value="CAP_sf"/>
</dbReference>
<evidence type="ECO:0000259" key="3">
    <source>
        <dbReference type="SMART" id="SM00198"/>
    </source>
</evidence>
<comment type="caution">
    <text evidence="4">The sequence shown here is derived from an EMBL/GenBank/DDBJ whole genome shotgun (WGS) entry which is preliminary data.</text>
</comment>
<dbReference type="Proteomes" id="UP000198287">
    <property type="component" value="Unassembled WGS sequence"/>
</dbReference>
<evidence type="ECO:0000313" key="5">
    <source>
        <dbReference type="Proteomes" id="UP000198287"/>
    </source>
</evidence>
<feature type="compositionally biased region" description="Basic and acidic residues" evidence="1">
    <location>
        <begin position="307"/>
        <end position="322"/>
    </location>
</feature>
<evidence type="ECO:0000256" key="1">
    <source>
        <dbReference type="SAM" id="MobiDB-lite"/>
    </source>
</evidence>
<dbReference type="Gene3D" id="3.40.33.10">
    <property type="entry name" value="CAP"/>
    <property type="match status" value="1"/>
</dbReference>
<gene>
    <name evidence="4" type="ORF">Fcan01_17047</name>
</gene>
<dbReference type="AlphaFoldDB" id="A0A226DTU7"/>
<evidence type="ECO:0000256" key="2">
    <source>
        <dbReference type="SAM" id="SignalP"/>
    </source>
</evidence>
<accession>A0A226DTU7</accession>
<feature type="region of interest" description="Disordered" evidence="1">
    <location>
        <begin position="291"/>
        <end position="378"/>
    </location>
</feature>
<dbReference type="InterPro" id="IPR014044">
    <property type="entry name" value="CAP_dom"/>
</dbReference>
<dbReference type="OrthoDB" id="337038at2759"/>